<dbReference type="AlphaFoldDB" id="A0A3N2PLI8"/>
<dbReference type="GeneID" id="39584031"/>
<protein>
    <submittedName>
        <fullName evidence="2">Uncharacterized protein</fullName>
    </submittedName>
</protein>
<keyword evidence="1" id="KW-0472">Membrane</keyword>
<sequence length="112" mass="12910">MDRLLGLFCLLEVGCCNRSGHYHGVFIFSFFFLFFRLGRKKRRDDIGRQKTVKTGPTIRAFAGVVSVHAGAFSFYYYFRERSPTADGQPKGHVRITWDIETQSTLGYTNMLK</sequence>
<evidence type="ECO:0000313" key="2">
    <source>
        <dbReference type="EMBL" id="ROT35401.1"/>
    </source>
</evidence>
<keyword evidence="1" id="KW-1133">Transmembrane helix</keyword>
<dbReference type="RefSeq" id="XP_028463207.1">
    <property type="nucleotide sequence ID" value="XM_028615554.1"/>
</dbReference>
<evidence type="ECO:0000313" key="3">
    <source>
        <dbReference type="Proteomes" id="UP000272025"/>
    </source>
</evidence>
<accession>A0A3N2PLI8</accession>
<keyword evidence="1" id="KW-0812">Transmembrane</keyword>
<evidence type="ECO:0000256" key="1">
    <source>
        <dbReference type="SAM" id="Phobius"/>
    </source>
</evidence>
<organism evidence="2 3">
    <name type="scientific">Sodiomyces alkalinus (strain CBS 110278 / VKM F-3762 / F11)</name>
    <name type="common">Alkaliphilic filamentous fungus</name>
    <dbReference type="NCBI Taxonomy" id="1314773"/>
    <lineage>
        <taxon>Eukaryota</taxon>
        <taxon>Fungi</taxon>
        <taxon>Dikarya</taxon>
        <taxon>Ascomycota</taxon>
        <taxon>Pezizomycotina</taxon>
        <taxon>Sordariomycetes</taxon>
        <taxon>Hypocreomycetidae</taxon>
        <taxon>Glomerellales</taxon>
        <taxon>Plectosphaerellaceae</taxon>
        <taxon>Sodiomyces</taxon>
    </lineage>
</organism>
<dbReference type="EMBL" id="ML119061">
    <property type="protein sequence ID" value="ROT35401.1"/>
    <property type="molecule type" value="Genomic_DNA"/>
</dbReference>
<reference evidence="2 3" key="1">
    <citation type="journal article" date="2018" name="Mol. Ecol.">
        <title>The obligate alkalophilic soda-lake fungus Sodiomyces alkalinus has shifted to a protein diet.</title>
        <authorList>
            <person name="Grum-Grzhimaylo A.A."/>
            <person name="Falkoski D.L."/>
            <person name="van den Heuvel J."/>
            <person name="Valero-Jimenez C.A."/>
            <person name="Min B."/>
            <person name="Choi I.G."/>
            <person name="Lipzen A."/>
            <person name="Daum C.G."/>
            <person name="Aanen D.K."/>
            <person name="Tsang A."/>
            <person name="Henrissat B."/>
            <person name="Bilanenko E.N."/>
            <person name="de Vries R.P."/>
            <person name="van Kan J.A.L."/>
            <person name="Grigoriev I.V."/>
            <person name="Debets A.J.M."/>
        </authorList>
    </citation>
    <scope>NUCLEOTIDE SEQUENCE [LARGE SCALE GENOMIC DNA]</scope>
    <source>
        <strain evidence="2 3">F11</strain>
    </source>
</reference>
<dbReference type="Proteomes" id="UP000272025">
    <property type="component" value="Unassembled WGS sequence"/>
</dbReference>
<proteinExistence type="predicted"/>
<feature type="transmembrane region" description="Helical" evidence="1">
    <location>
        <begin position="20"/>
        <end position="37"/>
    </location>
</feature>
<name>A0A3N2PLI8_SODAK</name>
<feature type="transmembrane region" description="Helical" evidence="1">
    <location>
        <begin position="58"/>
        <end position="78"/>
    </location>
</feature>
<keyword evidence="3" id="KW-1185">Reference proteome</keyword>
<gene>
    <name evidence="2" type="ORF">SODALDRAFT_65330</name>
</gene>